<reference evidence="6 7" key="1">
    <citation type="journal article" date="2023" name="Microorganisms">
        <title>Thiorhodovibrio frisius and Trv. litoralis spp. nov., Two Novel Members from a Clade of Fastidious Purple Sulfur Bacteria That Exhibit Unique Red-Shifted Light-Harvesting Capabilities.</title>
        <authorList>
            <person name="Methner A."/>
            <person name="Kuzyk S.B."/>
            <person name="Petersen J."/>
            <person name="Bauer S."/>
            <person name="Brinkmann H."/>
            <person name="Sichau K."/>
            <person name="Wanner G."/>
            <person name="Wolf J."/>
            <person name="Neumann-Schaal M."/>
            <person name="Henke P."/>
            <person name="Tank M."/>
            <person name="Sproer C."/>
            <person name="Bunk B."/>
            <person name="Overmann J."/>
        </authorList>
    </citation>
    <scope>NUCLEOTIDE SEQUENCE [LARGE SCALE GENOMIC DNA]</scope>
    <source>
        <strain evidence="6 7">DSM 6702</strain>
    </source>
</reference>
<sequence length="422" mass="47149">MTGPSTLNVRLHERLIGTLTHLGAERTIFALTDDYIQDPERPTLSLRFKDTMGELMTDFRPYKIKLMPFFSNLLPEGHLRKYLAHRAHIHPEREYFLLRILGRDLPGAVTVEPADPEAWATEPGLESPGQESAEKPHAGALRFSLAGVQLKFSAAADAKGGLTIPASGVGGDWILKLPSREYRGIPENEFSMMTLARQIGILVPDIALVPIASIQNLPEGIGHFGDTAFVIKRFDRTETGSVHIEDFAQVFDVYAEDKYQRASFRNIAAVIAAESGTQDIAEFIRRLTFNTLIGNGDMHLKNWSLMYPDTRHARLSPAYDFVSTIAYIPQDQAALTFSRTRGFETFTEDELLHLATKAGLPRKLVIDTARETLATFLDLWPREKKNLPMHQDVVAAIDRHLTRLPLVIGAKANRTINKRAAS</sequence>
<dbReference type="InterPro" id="IPR012893">
    <property type="entry name" value="HipA-like_C"/>
</dbReference>
<evidence type="ECO:0000259" key="5">
    <source>
        <dbReference type="Pfam" id="PF13657"/>
    </source>
</evidence>
<dbReference type="Proteomes" id="UP001432180">
    <property type="component" value="Chromosome"/>
</dbReference>
<protein>
    <submittedName>
        <fullName evidence="6">Serine/threonine-protein kinase HipA</fullName>
        <ecNumber evidence="6">2.7.11.1</ecNumber>
    </submittedName>
</protein>
<dbReference type="RefSeq" id="WP_328986036.1">
    <property type="nucleotide sequence ID" value="NZ_CP121472.1"/>
</dbReference>
<dbReference type="Gene3D" id="1.10.1070.20">
    <property type="match status" value="1"/>
</dbReference>
<dbReference type="PANTHER" id="PTHR37419">
    <property type="entry name" value="SERINE/THREONINE-PROTEIN KINASE TOXIN HIPA"/>
    <property type="match status" value="1"/>
</dbReference>
<dbReference type="Pfam" id="PF13657">
    <property type="entry name" value="Couple_hipA"/>
    <property type="match status" value="1"/>
</dbReference>
<accession>A0ABZ0S4J3</accession>
<evidence type="ECO:0000259" key="4">
    <source>
        <dbReference type="Pfam" id="PF07804"/>
    </source>
</evidence>
<keyword evidence="3 6" id="KW-0418">Kinase</keyword>
<evidence type="ECO:0000256" key="2">
    <source>
        <dbReference type="ARBA" id="ARBA00022679"/>
    </source>
</evidence>
<dbReference type="GO" id="GO:0004674">
    <property type="term" value="F:protein serine/threonine kinase activity"/>
    <property type="evidence" value="ECO:0007669"/>
    <property type="project" value="UniProtKB-EC"/>
</dbReference>
<dbReference type="EC" id="2.7.11.1" evidence="6"/>
<gene>
    <name evidence="6" type="primary">hipA_1</name>
    <name evidence="6" type="ORF">Thiowin_00362</name>
</gene>
<feature type="domain" description="HipA-like C-terminal" evidence="4">
    <location>
        <begin position="143"/>
        <end position="380"/>
    </location>
</feature>
<evidence type="ECO:0000256" key="1">
    <source>
        <dbReference type="ARBA" id="ARBA00010164"/>
    </source>
</evidence>
<comment type="similarity">
    <text evidence="1">Belongs to the HipA Ser/Thr kinase family.</text>
</comment>
<dbReference type="InterPro" id="IPR052028">
    <property type="entry name" value="HipA_Ser/Thr_kinase"/>
</dbReference>
<evidence type="ECO:0000256" key="3">
    <source>
        <dbReference type="ARBA" id="ARBA00022777"/>
    </source>
</evidence>
<evidence type="ECO:0000313" key="7">
    <source>
        <dbReference type="Proteomes" id="UP001432180"/>
    </source>
</evidence>
<organism evidence="6 7">
    <name type="scientific">Thiorhodovibrio winogradskyi</name>
    <dbReference type="NCBI Taxonomy" id="77007"/>
    <lineage>
        <taxon>Bacteria</taxon>
        <taxon>Pseudomonadati</taxon>
        <taxon>Pseudomonadota</taxon>
        <taxon>Gammaproteobacteria</taxon>
        <taxon>Chromatiales</taxon>
        <taxon>Chromatiaceae</taxon>
        <taxon>Thiorhodovibrio</taxon>
    </lineage>
</organism>
<feature type="domain" description="HipA N-terminal subdomain 1" evidence="5">
    <location>
        <begin position="7"/>
        <end position="111"/>
    </location>
</feature>
<name>A0ABZ0S4J3_9GAMM</name>
<dbReference type="EMBL" id="CP121472">
    <property type="protein sequence ID" value="WPL15465.1"/>
    <property type="molecule type" value="Genomic_DNA"/>
</dbReference>
<evidence type="ECO:0000313" key="6">
    <source>
        <dbReference type="EMBL" id="WPL15465.1"/>
    </source>
</evidence>
<keyword evidence="2 6" id="KW-0808">Transferase</keyword>
<dbReference type="InterPro" id="IPR017508">
    <property type="entry name" value="HipA_N1"/>
</dbReference>
<dbReference type="PANTHER" id="PTHR37419:SF1">
    <property type="entry name" value="SERINE_THREONINE-PROTEIN KINASE TOXIN HIPA"/>
    <property type="match status" value="1"/>
</dbReference>
<dbReference type="NCBIfam" id="TIGR03071">
    <property type="entry name" value="couple_hipA"/>
    <property type="match status" value="1"/>
</dbReference>
<dbReference type="Pfam" id="PF07804">
    <property type="entry name" value="HipA_C"/>
    <property type="match status" value="1"/>
</dbReference>
<proteinExistence type="inferred from homology"/>
<keyword evidence="7" id="KW-1185">Reference proteome</keyword>